<dbReference type="RefSeq" id="XP_014681468.1">
    <property type="nucleotide sequence ID" value="XM_014825982.1"/>
</dbReference>
<dbReference type="Proteomes" id="UP000695022">
    <property type="component" value="Unplaced"/>
</dbReference>
<dbReference type="Pfam" id="PF13637">
    <property type="entry name" value="Ank_4"/>
    <property type="match status" value="1"/>
</dbReference>
<evidence type="ECO:0000313" key="5">
    <source>
        <dbReference type="Proteomes" id="UP000695022"/>
    </source>
</evidence>
<dbReference type="PROSITE" id="PS51257">
    <property type="entry name" value="PROKAR_LIPOPROTEIN"/>
    <property type="match status" value="1"/>
</dbReference>
<name>A0ABM1FAJ8_PRICU</name>
<dbReference type="InterPro" id="IPR036770">
    <property type="entry name" value="Ankyrin_rpt-contain_sf"/>
</dbReference>
<dbReference type="PROSITE" id="PS50297">
    <property type="entry name" value="ANK_REP_REGION"/>
    <property type="match status" value="5"/>
</dbReference>
<feature type="repeat" description="ANK" evidence="3">
    <location>
        <begin position="261"/>
        <end position="293"/>
    </location>
</feature>
<feature type="compositionally biased region" description="Basic and acidic residues" evidence="4">
    <location>
        <begin position="607"/>
        <end position="617"/>
    </location>
</feature>
<evidence type="ECO:0000256" key="2">
    <source>
        <dbReference type="ARBA" id="ARBA00023043"/>
    </source>
</evidence>
<feature type="repeat" description="ANK" evidence="3">
    <location>
        <begin position="117"/>
        <end position="149"/>
    </location>
</feature>
<feature type="repeat" description="ANK" evidence="3">
    <location>
        <begin position="327"/>
        <end position="359"/>
    </location>
</feature>
<feature type="compositionally biased region" description="Basic residues" evidence="4">
    <location>
        <begin position="622"/>
        <end position="631"/>
    </location>
</feature>
<keyword evidence="2 3" id="KW-0040">ANK repeat</keyword>
<proteinExistence type="predicted"/>
<dbReference type="RefSeq" id="XP_014681469.1">
    <property type="nucleotide sequence ID" value="XM_014825983.1"/>
</dbReference>
<keyword evidence="1" id="KW-0677">Repeat</keyword>
<keyword evidence="5" id="KW-1185">Reference proteome</keyword>
<protein>
    <submittedName>
        <fullName evidence="6 7">Inversin-B-like isoform X1</fullName>
    </submittedName>
</protein>
<dbReference type="SMART" id="SM00248">
    <property type="entry name" value="ANK"/>
    <property type="match status" value="12"/>
</dbReference>
<reference evidence="6 7" key="1">
    <citation type="submission" date="2025-05" db="UniProtKB">
        <authorList>
            <consortium name="RefSeq"/>
        </authorList>
    </citation>
    <scope>IDENTIFICATION</scope>
</reference>
<evidence type="ECO:0000256" key="1">
    <source>
        <dbReference type="ARBA" id="ARBA00022737"/>
    </source>
</evidence>
<dbReference type="PROSITE" id="PS50088">
    <property type="entry name" value="ANK_REPEAT"/>
    <property type="match status" value="6"/>
</dbReference>
<evidence type="ECO:0000256" key="3">
    <source>
        <dbReference type="PROSITE-ProRule" id="PRU00023"/>
    </source>
</evidence>
<dbReference type="PANTHER" id="PTHR24198">
    <property type="entry name" value="ANKYRIN REPEAT AND PROTEIN KINASE DOMAIN-CONTAINING PROTEIN"/>
    <property type="match status" value="1"/>
</dbReference>
<dbReference type="InterPro" id="IPR002110">
    <property type="entry name" value="Ankyrin_rpt"/>
</dbReference>
<evidence type="ECO:0000313" key="7">
    <source>
        <dbReference type="RefSeq" id="XP_014681469.1"/>
    </source>
</evidence>
<dbReference type="PANTHER" id="PTHR24198:SF165">
    <property type="entry name" value="ANKYRIN REPEAT-CONTAINING PROTEIN-RELATED"/>
    <property type="match status" value="1"/>
</dbReference>
<accession>A0ABM1FAJ8</accession>
<feature type="region of interest" description="Disordered" evidence="4">
    <location>
        <begin position="581"/>
        <end position="631"/>
    </location>
</feature>
<evidence type="ECO:0000256" key="4">
    <source>
        <dbReference type="SAM" id="MobiDB-lite"/>
    </source>
</evidence>
<organism evidence="5 7">
    <name type="scientific">Priapulus caudatus</name>
    <name type="common">Priapulid worm</name>
    <dbReference type="NCBI Taxonomy" id="37621"/>
    <lineage>
        <taxon>Eukaryota</taxon>
        <taxon>Metazoa</taxon>
        <taxon>Ecdysozoa</taxon>
        <taxon>Scalidophora</taxon>
        <taxon>Priapulida</taxon>
        <taxon>Priapulimorpha</taxon>
        <taxon>Priapulimorphida</taxon>
        <taxon>Priapulidae</taxon>
        <taxon>Priapulus</taxon>
    </lineage>
</organism>
<evidence type="ECO:0000313" key="6">
    <source>
        <dbReference type="RefSeq" id="XP_014681468.1"/>
    </source>
</evidence>
<feature type="repeat" description="ANK" evidence="3">
    <location>
        <begin position="365"/>
        <end position="393"/>
    </location>
</feature>
<feature type="region of interest" description="Disordered" evidence="4">
    <location>
        <begin position="498"/>
        <end position="542"/>
    </location>
</feature>
<dbReference type="SUPFAM" id="SSF48403">
    <property type="entry name" value="Ankyrin repeat"/>
    <property type="match status" value="1"/>
</dbReference>
<dbReference type="Gene3D" id="1.25.40.20">
    <property type="entry name" value="Ankyrin repeat-containing domain"/>
    <property type="match status" value="3"/>
</dbReference>
<feature type="compositionally biased region" description="Low complexity" evidence="4">
    <location>
        <begin position="522"/>
        <end position="534"/>
    </location>
</feature>
<feature type="repeat" description="ANK" evidence="3">
    <location>
        <begin position="84"/>
        <end position="116"/>
    </location>
</feature>
<feature type="repeat" description="ANK" evidence="3">
    <location>
        <begin position="194"/>
        <end position="226"/>
    </location>
</feature>
<dbReference type="Pfam" id="PF12796">
    <property type="entry name" value="Ank_2"/>
    <property type="match status" value="4"/>
</dbReference>
<dbReference type="GeneID" id="106821259"/>
<gene>
    <name evidence="6 7" type="primary">LOC106821259</name>
</gene>
<sequence length="631" mass="69337">MPKKKNRKLDAIFNPTGGLTPLMAACQQQNEDTVKMLLQSEYPAAERDKSGKTALHYCSENRNSRCAMLLLDTDPSLIDVQDEEGHSALHLAAICGSLKVLRCLLEYGADVQLSDGEGHTIMHWCAVCGQVKMIDLLIDCGAEASSADIHGAYPLHYAAQMCGSNDMGNDPELGLATLRTFLQREISTNCSDKDGRQPLFWAACAGSSDACEMLVNFGADTHATDKEGLAALHITCSLGHQDCAQVLLDKGNADVDSLDHTGKSPLFHAAMHDHPHCVNMLLEHLANPNLRDSDGRSAAHYVASRGILSCLQLLHENKIDLMMQDKNLETPLHYAMQADRIDIVQFLFNANKKTITRDVNRGNMHGRTCLHLAVKNDNLEMCQLLLEKKAFVNPLWRNRRNYITPFDMAIMKGHKEIADFLKSKGGRTGSFVSDKAARIIVNSLRMVIYKLRRKCRDSNMSFCSSPRAPSQISRRSEVFSLQPGSRLSGLLHKALSMQGSAGSGHTELSKTTSLQPPTLDYSSQPSSKQHSPSGKKPPKMYQLDANPVLSLKSPYRGVKMRTPTDVRDRLRAEAGKYTLSETKSPAHSIHAKADSVTNSGRSGVRGADSERPGHAVVERLGSLKKKVMGET</sequence>